<dbReference type="eggNOG" id="ENOG502SG7X">
    <property type="taxonomic scope" value="Eukaryota"/>
</dbReference>
<dbReference type="EnsemblProtists" id="PYU1_T003264">
    <property type="protein sequence ID" value="PYU1_T003264"/>
    <property type="gene ID" value="PYU1_G003257"/>
</dbReference>
<dbReference type="AlphaFoldDB" id="K3WE73"/>
<name>K3WE73_GLOUD</name>
<reference evidence="2" key="3">
    <citation type="submission" date="2015-02" db="UniProtKB">
        <authorList>
            <consortium name="EnsemblProtists"/>
        </authorList>
    </citation>
    <scope>IDENTIFICATION</scope>
    <source>
        <strain evidence="2">DAOM BR144</strain>
    </source>
</reference>
<dbReference type="Proteomes" id="UP000019132">
    <property type="component" value="Unassembled WGS sequence"/>
</dbReference>
<dbReference type="VEuPathDB" id="FungiDB:PYU1_G003257"/>
<dbReference type="HOGENOM" id="CLU_178112_0_0_1"/>
<dbReference type="EMBL" id="GL376603">
    <property type="status" value="NOT_ANNOTATED_CDS"/>
    <property type="molecule type" value="Genomic_DNA"/>
</dbReference>
<dbReference type="OMA" id="QNFATYA"/>
<reference evidence="3" key="2">
    <citation type="submission" date="2010-04" db="EMBL/GenBank/DDBJ databases">
        <authorList>
            <person name="Buell R."/>
            <person name="Hamilton J."/>
            <person name="Hostetler J."/>
        </authorList>
    </citation>
    <scope>NUCLEOTIDE SEQUENCE [LARGE SCALE GENOMIC DNA]</scope>
    <source>
        <strain evidence="3">DAOM:BR144</strain>
    </source>
</reference>
<keyword evidence="3" id="KW-1185">Reference proteome</keyword>
<sequence length="104" mass="11580">MAQNPLTAFIGSFMAPKHAADEDVLKHLAKTADGAKWRLDDDAPAHRPKGYHQQAQYTSPEGFPEVPRRYTMPSHSADQDFDTYAANSYSSAIAIQEVIKKRGF</sequence>
<reference evidence="3" key="1">
    <citation type="journal article" date="2010" name="Genome Biol.">
        <title>Genome sequence of the necrotrophic plant pathogen Pythium ultimum reveals original pathogenicity mechanisms and effector repertoire.</title>
        <authorList>
            <person name="Levesque C.A."/>
            <person name="Brouwer H."/>
            <person name="Cano L."/>
            <person name="Hamilton J.P."/>
            <person name="Holt C."/>
            <person name="Huitema E."/>
            <person name="Raffaele S."/>
            <person name="Robideau G.P."/>
            <person name="Thines M."/>
            <person name="Win J."/>
            <person name="Zerillo M.M."/>
            <person name="Beakes G.W."/>
            <person name="Boore J.L."/>
            <person name="Busam D."/>
            <person name="Dumas B."/>
            <person name="Ferriera S."/>
            <person name="Fuerstenberg S.I."/>
            <person name="Gachon C.M."/>
            <person name="Gaulin E."/>
            <person name="Govers F."/>
            <person name="Grenville-Briggs L."/>
            <person name="Horner N."/>
            <person name="Hostetler J."/>
            <person name="Jiang R.H."/>
            <person name="Johnson J."/>
            <person name="Krajaejun T."/>
            <person name="Lin H."/>
            <person name="Meijer H.J."/>
            <person name="Moore B."/>
            <person name="Morris P."/>
            <person name="Phuntmart V."/>
            <person name="Puiu D."/>
            <person name="Shetty J."/>
            <person name="Stajich J.E."/>
            <person name="Tripathy S."/>
            <person name="Wawra S."/>
            <person name="van West P."/>
            <person name="Whitty B.R."/>
            <person name="Coutinho P.M."/>
            <person name="Henrissat B."/>
            <person name="Martin F."/>
            <person name="Thomas P.D."/>
            <person name="Tyler B.M."/>
            <person name="De Vries R.P."/>
            <person name="Kamoun S."/>
            <person name="Yandell M."/>
            <person name="Tisserat N."/>
            <person name="Buell C.R."/>
        </authorList>
    </citation>
    <scope>NUCLEOTIDE SEQUENCE</scope>
    <source>
        <strain evidence="3">DAOM:BR144</strain>
    </source>
</reference>
<proteinExistence type="predicted"/>
<protein>
    <submittedName>
        <fullName evidence="2">Uncharacterized protein</fullName>
    </submittedName>
</protein>
<accession>K3WE73</accession>
<evidence type="ECO:0000256" key="1">
    <source>
        <dbReference type="SAM" id="MobiDB-lite"/>
    </source>
</evidence>
<dbReference type="InParanoid" id="K3WE73"/>
<evidence type="ECO:0000313" key="3">
    <source>
        <dbReference type="Proteomes" id="UP000019132"/>
    </source>
</evidence>
<evidence type="ECO:0000313" key="2">
    <source>
        <dbReference type="EnsemblProtists" id="PYU1_T003264"/>
    </source>
</evidence>
<organism evidence="2 3">
    <name type="scientific">Globisporangium ultimum (strain ATCC 200006 / CBS 805.95 / DAOM BR144)</name>
    <name type="common">Pythium ultimum</name>
    <dbReference type="NCBI Taxonomy" id="431595"/>
    <lineage>
        <taxon>Eukaryota</taxon>
        <taxon>Sar</taxon>
        <taxon>Stramenopiles</taxon>
        <taxon>Oomycota</taxon>
        <taxon>Peronosporomycetes</taxon>
        <taxon>Pythiales</taxon>
        <taxon>Pythiaceae</taxon>
        <taxon>Globisporangium</taxon>
    </lineage>
</organism>
<feature type="region of interest" description="Disordered" evidence="1">
    <location>
        <begin position="38"/>
        <end position="77"/>
    </location>
</feature>